<dbReference type="InterPro" id="IPR010982">
    <property type="entry name" value="Lambda_DNA-bd_dom_sf"/>
</dbReference>
<name>A0ABS4PXM1_9PSEU</name>
<reference evidence="1 2" key="1">
    <citation type="submission" date="2021-03" db="EMBL/GenBank/DDBJ databases">
        <title>Sequencing the genomes of 1000 actinobacteria strains.</title>
        <authorList>
            <person name="Klenk H.-P."/>
        </authorList>
    </citation>
    <scope>NUCLEOTIDE SEQUENCE [LARGE SCALE GENOMIC DNA]</scope>
    <source>
        <strain evidence="1 2">DSM 45510</strain>
    </source>
</reference>
<dbReference type="InterPro" id="IPR001387">
    <property type="entry name" value="Cro/C1-type_HTH"/>
</dbReference>
<evidence type="ECO:0000313" key="2">
    <source>
        <dbReference type="Proteomes" id="UP000741013"/>
    </source>
</evidence>
<dbReference type="Gene3D" id="1.10.260.40">
    <property type="entry name" value="lambda repressor-like DNA-binding domains"/>
    <property type="match status" value="1"/>
</dbReference>
<accession>A0ABS4PXM1</accession>
<sequence length="440" mass="47538">MSEQGEIARAAARVRTVGELAAVLNRVRRGNRAADGRELTYRDLAAVTGIPHTTIGTYLSGKVLAPADRFDLLITALGAPPALSQALATARDRVADQRLGTRAAGEPDRSGSALSAVAHQSLGIADLLAGGAGDDTLGWLEHQIRRCSVDYSRLPAEEIVPDLIKLHRTVLGLLNVHMGREQSRRLFFCCGLSGYLLASASHDRMDWVTAGRQAEAALVFADRAGNSDLRALIHNIQSLSHMLRGRPAAALRYASAGVTAAKSGGMSVLLPLREARAFALLRRTDDAYRVLRTVERVRERAVPSDFDEALGYTEENAEQTYLGFLAEAFAALPPSKESLPAAERHARNAVDAYPDPRDCVWAADRAAISHLLLATAQAHQDRLDAVEPAVEPVLALPRWRRNADLRHAAGNLRSAVRSGGTRDPRRVRLSRTLADFSGDA</sequence>
<dbReference type="RefSeq" id="WP_209666747.1">
    <property type="nucleotide sequence ID" value="NZ_JAGGMS010000001.1"/>
</dbReference>
<keyword evidence="2" id="KW-1185">Reference proteome</keyword>
<dbReference type="SUPFAM" id="SSF47413">
    <property type="entry name" value="lambda repressor-like DNA-binding domains"/>
    <property type="match status" value="1"/>
</dbReference>
<dbReference type="EMBL" id="JAGGMS010000001">
    <property type="protein sequence ID" value="MBP2183593.1"/>
    <property type="molecule type" value="Genomic_DNA"/>
</dbReference>
<dbReference type="Proteomes" id="UP000741013">
    <property type="component" value="Unassembled WGS sequence"/>
</dbReference>
<protein>
    <submittedName>
        <fullName evidence="1">Transcriptional regulator with XRE-family HTH domain</fullName>
    </submittedName>
</protein>
<dbReference type="CDD" id="cd00093">
    <property type="entry name" value="HTH_XRE"/>
    <property type="match status" value="1"/>
</dbReference>
<gene>
    <name evidence="1" type="ORF">JOM49_005119</name>
</gene>
<comment type="caution">
    <text evidence="1">The sequence shown here is derived from an EMBL/GenBank/DDBJ whole genome shotgun (WGS) entry which is preliminary data.</text>
</comment>
<organism evidence="1 2">
    <name type="scientific">Amycolatopsis magusensis</name>
    <dbReference type="NCBI Taxonomy" id="882444"/>
    <lineage>
        <taxon>Bacteria</taxon>
        <taxon>Bacillati</taxon>
        <taxon>Actinomycetota</taxon>
        <taxon>Actinomycetes</taxon>
        <taxon>Pseudonocardiales</taxon>
        <taxon>Pseudonocardiaceae</taxon>
        <taxon>Amycolatopsis</taxon>
    </lineage>
</organism>
<proteinExistence type="predicted"/>
<evidence type="ECO:0000313" key="1">
    <source>
        <dbReference type="EMBL" id="MBP2183593.1"/>
    </source>
</evidence>